<evidence type="ECO:0000313" key="14">
    <source>
        <dbReference type="EMBL" id="CEF41306.1"/>
    </source>
</evidence>
<keyword evidence="3 10" id="KW-0540">Nuclease</keyword>
<evidence type="ECO:0000256" key="3">
    <source>
        <dbReference type="ARBA" id="ARBA00022722"/>
    </source>
</evidence>
<keyword evidence="6 10" id="KW-0378">Hydrolase</keyword>
<feature type="domain" description="ENPP1-3/EXOG-like endonuclease/phosphodiesterase" evidence="12">
    <location>
        <begin position="50"/>
        <end position="239"/>
    </location>
</feature>
<evidence type="ECO:0000256" key="4">
    <source>
        <dbReference type="ARBA" id="ARBA00022723"/>
    </source>
</evidence>
<dbReference type="PANTHER" id="PTHR13966">
    <property type="entry name" value="ENDONUCLEASE RELATED"/>
    <property type="match status" value="1"/>
</dbReference>
<dbReference type="EMBL" id="LN606600">
    <property type="protein sequence ID" value="CEF41306.1"/>
    <property type="molecule type" value="Genomic_DNA"/>
</dbReference>
<dbReference type="InterPro" id="IPR044929">
    <property type="entry name" value="DNA/RNA_non-sp_Endonuclease_sf"/>
</dbReference>
<dbReference type="Proteomes" id="UP000056109">
    <property type="component" value="Chromosome I"/>
</dbReference>
<evidence type="ECO:0000313" key="15">
    <source>
        <dbReference type="Proteomes" id="UP000056109"/>
    </source>
</evidence>
<dbReference type="GO" id="GO:0016787">
    <property type="term" value="F:hydrolase activity"/>
    <property type="evidence" value="ECO:0007669"/>
    <property type="project" value="UniProtKB-KW"/>
</dbReference>
<keyword evidence="5 10" id="KW-0255">Endonuclease</keyword>
<dbReference type="Pfam" id="PF01223">
    <property type="entry name" value="Endonuclease_NS"/>
    <property type="match status" value="1"/>
</dbReference>
<evidence type="ECO:0000256" key="11">
    <source>
        <dbReference type="SAM" id="SignalP"/>
    </source>
</evidence>
<dbReference type="PANTHER" id="PTHR13966:SF5">
    <property type="entry name" value="ENDONUCLEASE G, MITOCHONDRIAL"/>
    <property type="match status" value="1"/>
</dbReference>
<evidence type="ECO:0000256" key="8">
    <source>
        <dbReference type="PIRSR" id="PIRSR640255-1"/>
    </source>
</evidence>
<feature type="binding site" evidence="9">
    <location>
        <position position="142"/>
    </location>
    <ligand>
        <name>Mg(2+)</name>
        <dbReference type="ChEBI" id="CHEBI:18420"/>
        <note>catalytic</note>
    </ligand>
</feature>
<keyword evidence="7" id="KW-0460">Magnesium</keyword>
<reference evidence="15" key="1">
    <citation type="submission" date="2014-09" db="EMBL/GenBank/DDBJ databases">
        <authorList>
            <person name="Illeghems K.G."/>
        </authorList>
    </citation>
    <scope>NUCLEOTIDE SEQUENCE [LARGE SCALE GENOMIC DNA]</scope>
    <source>
        <strain evidence="15">108B</strain>
    </source>
</reference>
<evidence type="ECO:0000259" key="13">
    <source>
        <dbReference type="SMART" id="SM00892"/>
    </source>
</evidence>
<evidence type="ECO:0000256" key="6">
    <source>
        <dbReference type="ARBA" id="ARBA00022801"/>
    </source>
</evidence>
<evidence type="ECO:0000256" key="5">
    <source>
        <dbReference type="ARBA" id="ARBA00022759"/>
    </source>
</evidence>
<dbReference type="InterPro" id="IPR044925">
    <property type="entry name" value="His-Me_finger_sf"/>
</dbReference>
<dbReference type="InterPro" id="IPR018524">
    <property type="entry name" value="DNA/RNA_endonuclease_AS"/>
</dbReference>
<feature type="signal peptide" evidence="11">
    <location>
        <begin position="1"/>
        <end position="19"/>
    </location>
</feature>
<dbReference type="Gene3D" id="3.40.570.10">
    <property type="entry name" value="Extracellular Endonuclease, subunit A"/>
    <property type="match status" value="1"/>
</dbReference>
<evidence type="ECO:0000256" key="9">
    <source>
        <dbReference type="PIRSR" id="PIRSR640255-2"/>
    </source>
</evidence>
<evidence type="ECO:0000256" key="10">
    <source>
        <dbReference type="RuleBase" id="RU366055"/>
    </source>
</evidence>
<dbReference type="InterPro" id="IPR040255">
    <property type="entry name" value="Non-specific_endonuclease"/>
</dbReference>
<dbReference type="InterPro" id="IPR001604">
    <property type="entry name" value="Endo_G_ENPP1-like_dom"/>
</dbReference>
<dbReference type="InterPro" id="IPR020821">
    <property type="entry name" value="ENPP1-3/EXOG-like_nuc-like"/>
</dbReference>
<dbReference type="GO" id="GO:0003676">
    <property type="term" value="F:nucleic acid binding"/>
    <property type="evidence" value="ECO:0007669"/>
    <property type="project" value="InterPro"/>
</dbReference>
<dbReference type="SMART" id="SM00892">
    <property type="entry name" value="Endonuclease_NS"/>
    <property type="match status" value="1"/>
</dbReference>
<keyword evidence="15" id="KW-1185">Reference proteome</keyword>
<feature type="active site" description="Proton acceptor" evidence="8">
    <location>
        <position position="112"/>
    </location>
</feature>
<evidence type="ECO:0000256" key="1">
    <source>
        <dbReference type="ARBA" id="ARBA00001946"/>
    </source>
</evidence>
<protein>
    <recommendedName>
        <fullName evidence="10">Endonuclease</fullName>
        <ecNumber evidence="10">3.1.30.-</ecNumber>
    </recommendedName>
</protein>
<dbReference type="SMART" id="SM00477">
    <property type="entry name" value="NUC"/>
    <property type="match status" value="1"/>
</dbReference>
<dbReference type="GO" id="GO:0046872">
    <property type="term" value="F:metal ion binding"/>
    <property type="evidence" value="ECO:0007669"/>
    <property type="project" value="UniProtKB-KW"/>
</dbReference>
<proteinExistence type="inferred from homology"/>
<dbReference type="SUPFAM" id="SSF54060">
    <property type="entry name" value="His-Me finger endonucleases"/>
    <property type="match status" value="1"/>
</dbReference>
<sequence length="250" mass="27619">MRTLLLFCILAVVPVYAVAEETNCSAFGSGNHLPELVDKQLAIGTKLLCNRGYAVLASSVSHGPLWAAEHLWSDDVETAQSLKRTGRFYQDTRVSGGSDLLDYYNSIYDRGHMAPSGDQPTEQAQAETYALTNIVPQTASLNEGIWARVERRVRSIAEKEGDLYVVTGPAFHLKPIETLGHDRVYVPSSTWKAVYSPNKRRAGAYVCRNAQQHPHCTQVTIQTLIRNTGVDPFPAVSDHIKAQAWKLPSP</sequence>
<dbReference type="AlphaFoldDB" id="A0A0U5EU98"/>
<dbReference type="RefSeq" id="WP_058987959.1">
    <property type="nucleotide sequence ID" value="NZ_LN606600.1"/>
</dbReference>
<name>A0A0U5EU98_9PROT</name>
<dbReference type="EC" id="3.1.30.-" evidence="10"/>
<dbReference type="PATRIC" id="fig|446692.3.peg.2048"/>
<organism evidence="14 15">
    <name type="scientific">Acetobacter senegalensis</name>
    <dbReference type="NCBI Taxonomy" id="446692"/>
    <lineage>
        <taxon>Bacteria</taxon>
        <taxon>Pseudomonadati</taxon>
        <taxon>Pseudomonadota</taxon>
        <taxon>Alphaproteobacteria</taxon>
        <taxon>Acetobacterales</taxon>
        <taxon>Acetobacteraceae</taxon>
        <taxon>Acetobacter</taxon>
    </lineage>
</organism>
<evidence type="ECO:0000256" key="2">
    <source>
        <dbReference type="ARBA" id="ARBA00010052"/>
    </source>
</evidence>
<dbReference type="PROSITE" id="PS01070">
    <property type="entry name" value="NUCLEASE_NON_SPEC"/>
    <property type="match status" value="1"/>
</dbReference>
<evidence type="ECO:0000259" key="12">
    <source>
        <dbReference type="SMART" id="SM00477"/>
    </source>
</evidence>
<dbReference type="GeneID" id="34783042"/>
<feature type="chain" id="PRO_5006856354" description="Endonuclease" evidence="11">
    <location>
        <begin position="20"/>
        <end position="250"/>
    </location>
</feature>
<accession>A0A0U5EU98</accession>
<feature type="domain" description="DNA/RNA non-specific endonuclease/pyrophosphatase/phosphodiesterase" evidence="13">
    <location>
        <begin position="49"/>
        <end position="239"/>
    </location>
</feature>
<comment type="cofactor">
    <cofactor evidence="1 10">
        <name>Mg(2+)</name>
        <dbReference type="ChEBI" id="CHEBI:18420"/>
    </cofactor>
</comment>
<keyword evidence="4 9" id="KW-0479">Metal-binding</keyword>
<evidence type="ECO:0000256" key="7">
    <source>
        <dbReference type="ARBA" id="ARBA00022842"/>
    </source>
</evidence>
<dbReference type="GO" id="GO:0004519">
    <property type="term" value="F:endonuclease activity"/>
    <property type="evidence" value="ECO:0007669"/>
    <property type="project" value="UniProtKB-UniRule"/>
</dbReference>
<comment type="similarity">
    <text evidence="2 10">Belongs to the DNA/RNA non-specific endonuclease family.</text>
</comment>
<dbReference type="KEGG" id="asz:ASN_1991"/>
<gene>
    <name evidence="14" type="ORF">ASN_1991</name>
</gene>
<keyword evidence="11" id="KW-0732">Signal</keyword>